<gene>
    <name evidence="4" type="ORF">GH714_008098</name>
</gene>
<sequence>MGLRRFGLEILGTWLMTWRTYWMSSQLKFFNGKTSHYCKYSHRNLSLVVLLVLDLLQVRLNKFSGKKFLLVLDDIWIKNYDRWDILHRPFMSKIIVTTRNGVASIIGVKELNAMIKVLRILSLSGYWIKEILDSINNLKHSRHLNISYNAVQWLPESVSALSNLQKLILYRCSKLSKLPARIGNLVNLHHLDITCTNLLEMPLGMGKLIDLQFFPNFTVGTSGGL</sequence>
<dbReference type="Gene3D" id="3.80.10.10">
    <property type="entry name" value="Ribonuclease Inhibitor"/>
    <property type="match status" value="1"/>
</dbReference>
<protein>
    <submittedName>
        <fullName evidence="4">Uncharacterized protein</fullName>
    </submittedName>
</protein>
<reference evidence="4 5" key="1">
    <citation type="journal article" date="2020" name="Mol. Plant">
        <title>The Chromosome-Based Rubber Tree Genome Provides New Insights into Spurge Genome Evolution and Rubber Biosynthesis.</title>
        <authorList>
            <person name="Liu J."/>
            <person name="Shi C."/>
            <person name="Shi C.C."/>
            <person name="Li W."/>
            <person name="Zhang Q.J."/>
            <person name="Zhang Y."/>
            <person name="Li K."/>
            <person name="Lu H.F."/>
            <person name="Shi C."/>
            <person name="Zhu S.T."/>
            <person name="Xiao Z.Y."/>
            <person name="Nan H."/>
            <person name="Yue Y."/>
            <person name="Zhu X.G."/>
            <person name="Wu Y."/>
            <person name="Hong X.N."/>
            <person name="Fan G.Y."/>
            <person name="Tong Y."/>
            <person name="Zhang D."/>
            <person name="Mao C.L."/>
            <person name="Liu Y.L."/>
            <person name="Hao S.J."/>
            <person name="Liu W.Q."/>
            <person name="Lv M.Q."/>
            <person name="Zhang H.B."/>
            <person name="Liu Y."/>
            <person name="Hu-Tang G.R."/>
            <person name="Wang J.P."/>
            <person name="Wang J.H."/>
            <person name="Sun Y.H."/>
            <person name="Ni S.B."/>
            <person name="Chen W.B."/>
            <person name="Zhang X.C."/>
            <person name="Jiao Y.N."/>
            <person name="Eichler E.E."/>
            <person name="Li G.H."/>
            <person name="Liu X."/>
            <person name="Gao L.Z."/>
        </authorList>
    </citation>
    <scope>NUCLEOTIDE SEQUENCE [LARGE SCALE GENOMIC DNA]</scope>
    <source>
        <strain evidence="5">cv. GT1</strain>
        <tissue evidence="4">Leaf</tissue>
    </source>
</reference>
<dbReference type="Gene3D" id="3.40.50.300">
    <property type="entry name" value="P-loop containing nucleotide triphosphate hydrolases"/>
    <property type="match status" value="1"/>
</dbReference>
<dbReference type="Proteomes" id="UP000467840">
    <property type="component" value="Chromosome 7"/>
</dbReference>
<dbReference type="InterPro" id="IPR032675">
    <property type="entry name" value="LRR_dom_sf"/>
</dbReference>
<organism evidence="4 5">
    <name type="scientific">Hevea brasiliensis</name>
    <name type="common">Para rubber tree</name>
    <name type="synonym">Siphonia brasiliensis</name>
    <dbReference type="NCBI Taxonomy" id="3981"/>
    <lineage>
        <taxon>Eukaryota</taxon>
        <taxon>Viridiplantae</taxon>
        <taxon>Streptophyta</taxon>
        <taxon>Embryophyta</taxon>
        <taxon>Tracheophyta</taxon>
        <taxon>Spermatophyta</taxon>
        <taxon>Magnoliopsida</taxon>
        <taxon>eudicotyledons</taxon>
        <taxon>Gunneridae</taxon>
        <taxon>Pentapetalae</taxon>
        <taxon>rosids</taxon>
        <taxon>fabids</taxon>
        <taxon>Malpighiales</taxon>
        <taxon>Euphorbiaceae</taxon>
        <taxon>Crotonoideae</taxon>
        <taxon>Micrandreae</taxon>
        <taxon>Hevea</taxon>
    </lineage>
</organism>
<keyword evidence="5" id="KW-1185">Reference proteome</keyword>
<dbReference type="PANTHER" id="PTHR47186:SF3">
    <property type="entry name" value="OS09G0267800 PROTEIN"/>
    <property type="match status" value="1"/>
</dbReference>
<comment type="caution">
    <text evidence="4">The sequence shown here is derived from an EMBL/GenBank/DDBJ whole genome shotgun (WGS) entry which is preliminary data.</text>
</comment>
<dbReference type="GO" id="GO:0006952">
    <property type="term" value="P:defense response"/>
    <property type="evidence" value="ECO:0007669"/>
    <property type="project" value="UniProtKB-KW"/>
</dbReference>
<dbReference type="EMBL" id="JAAGAX010000013">
    <property type="protein sequence ID" value="KAF2294191.1"/>
    <property type="molecule type" value="Genomic_DNA"/>
</dbReference>
<name>A0A6A6KYT6_HEVBR</name>
<dbReference type="SUPFAM" id="SSF52058">
    <property type="entry name" value="L domain-like"/>
    <property type="match status" value="1"/>
</dbReference>
<evidence type="ECO:0000313" key="4">
    <source>
        <dbReference type="EMBL" id="KAF2294191.1"/>
    </source>
</evidence>
<feature type="domain" description="NB-ARC" evidence="2">
    <location>
        <begin position="63"/>
        <end position="111"/>
    </location>
</feature>
<dbReference type="Pfam" id="PF00931">
    <property type="entry name" value="NB-ARC"/>
    <property type="match status" value="1"/>
</dbReference>
<evidence type="ECO:0000259" key="2">
    <source>
        <dbReference type="Pfam" id="PF00931"/>
    </source>
</evidence>
<accession>A0A6A6KYT6</accession>
<dbReference type="AlphaFoldDB" id="A0A6A6KYT6"/>
<dbReference type="GO" id="GO:0043531">
    <property type="term" value="F:ADP binding"/>
    <property type="evidence" value="ECO:0007669"/>
    <property type="project" value="InterPro"/>
</dbReference>
<dbReference type="InterPro" id="IPR055414">
    <property type="entry name" value="LRR_R13L4/SHOC2-like"/>
</dbReference>
<evidence type="ECO:0000256" key="1">
    <source>
        <dbReference type="ARBA" id="ARBA00022737"/>
    </source>
</evidence>
<dbReference type="PANTHER" id="PTHR47186">
    <property type="entry name" value="LEUCINE-RICH REPEAT-CONTAINING PROTEIN 57"/>
    <property type="match status" value="1"/>
</dbReference>
<dbReference type="Pfam" id="PF23598">
    <property type="entry name" value="LRR_14"/>
    <property type="match status" value="1"/>
</dbReference>
<feature type="domain" description="Disease resistance R13L4/SHOC-2-like LRR" evidence="3">
    <location>
        <begin position="115"/>
        <end position="219"/>
    </location>
</feature>
<keyword evidence="1" id="KW-0677">Repeat</keyword>
<evidence type="ECO:0000259" key="3">
    <source>
        <dbReference type="Pfam" id="PF23598"/>
    </source>
</evidence>
<evidence type="ECO:0000313" key="5">
    <source>
        <dbReference type="Proteomes" id="UP000467840"/>
    </source>
</evidence>
<dbReference type="InterPro" id="IPR027417">
    <property type="entry name" value="P-loop_NTPase"/>
</dbReference>
<dbReference type="InterPro" id="IPR002182">
    <property type="entry name" value="NB-ARC"/>
</dbReference>
<proteinExistence type="predicted"/>